<dbReference type="PROSITE" id="PS51352">
    <property type="entry name" value="THIOREDOXIN_2"/>
    <property type="match status" value="1"/>
</dbReference>
<dbReference type="InterPro" id="IPR036249">
    <property type="entry name" value="Thioredoxin-like_sf"/>
</dbReference>
<gene>
    <name evidence="7" type="primary">resA_3</name>
    <name evidence="7" type="ORF">B879_03194</name>
</gene>
<dbReference type="RefSeq" id="WP_009186212.1">
    <property type="nucleotide sequence ID" value="NZ_AMGM01000064.1"/>
</dbReference>
<evidence type="ECO:0000256" key="5">
    <source>
        <dbReference type="SAM" id="SignalP"/>
    </source>
</evidence>
<name>K1KVM6_CECL9</name>
<dbReference type="GO" id="GO:0017004">
    <property type="term" value="P:cytochrome complex assembly"/>
    <property type="evidence" value="ECO:0007669"/>
    <property type="project" value="UniProtKB-KW"/>
</dbReference>
<evidence type="ECO:0000256" key="4">
    <source>
        <dbReference type="ARBA" id="ARBA00023284"/>
    </source>
</evidence>
<keyword evidence="4" id="KW-0676">Redox-active center</keyword>
<dbReference type="Proteomes" id="UP000004478">
    <property type="component" value="Unassembled WGS sequence"/>
</dbReference>
<dbReference type="OrthoDB" id="1118217at2"/>
<dbReference type="Pfam" id="PF00578">
    <property type="entry name" value="AhpC-TSA"/>
    <property type="match status" value="1"/>
</dbReference>
<proteinExistence type="predicted"/>
<dbReference type="PANTHER" id="PTHR42852:SF6">
    <property type="entry name" value="THIOL:DISULFIDE INTERCHANGE PROTEIN DSBE"/>
    <property type="match status" value="1"/>
</dbReference>
<dbReference type="InterPro" id="IPR017801">
    <property type="entry name" value="DUF3738"/>
</dbReference>
<evidence type="ECO:0000313" key="8">
    <source>
        <dbReference type="Proteomes" id="UP000004478"/>
    </source>
</evidence>
<keyword evidence="5" id="KW-0732">Signal</keyword>
<dbReference type="GO" id="GO:0016491">
    <property type="term" value="F:oxidoreductase activity"/>
    <property type="evidence" value="ECO:0007669"/>
    <property type="project" value="InterPro"/>
</dbReference>
<accession>K1KVM6</accession>
<evidence type="ECO:0000259" key="6">
    <source>
        <dbReference type="PROSITE" id="PS51352"/>
    </source>
</evidence>
<evidence type="ECO:0000256" key="3">
    <source>
        <dbReference type="ARBA" id="ARBA00023157"/>
    </source>
</evidence>
<dbReference type="InterPro" id="IPR000866">
    <property type="entry name" value="AhpC/TSA"/>
</dbReference>
<feature type="signal peptide" evidence="5">
    <location>
        <begin position="1"/>
        <end position="18"/>
    </location>
</feature>
<dbReference type="EMBL" id="AMGM01000064">
    <property type="protein sequence ID" value="EKB48195.1"/>
    <property type="molecule type" value="Genomic_DNA"/>
</dbReference>
<keyword evidence="8" id="KW-1185">Reference proteome</keyword>
<keyword evidence="2" id="KW-0201">Cytochrome c-type biogenesis</keyword>
<evidence type="ECO:0000256" key="1">
    <source>
        <dbReference type="ARBA" id="ARBA00004196"/>
    </source>
</evidence>
<evidence type="ECO:0000256" key="2">
    <source>
        <dbReference type="ARBA" id="ARBA00022748"/>
    </source>
</evidence>
<dbReference type="CDD" id="cd02966">
    <property type="entry name" value="TlpA_like_family"/>
    <property type="match status" value="1"/>
</dbReference>
<evidence type="ECO:0000313" key="7">
    <source>
        <dbReference type="EMBL" id="EKB48195.1"/>
    </source>
</evidence>
<keyword evidence="3" id="KW-1015">Disulfide bond</keyword>
<dbReference type="GO" id="GO:0016209">
    <property type="term" value="F:antioxidant activity"/>
    <property type="evidence" value="ECO:0007669"/>
    <property type="project" value="InterPro"/>
</dbReference>
<feature type="chain" id="PRO_5003846982" evidence="5">
    <location>
        <begin position="19"/>
        <end position="399"/>
    </location>
</feature>
<dbReference type="InterPro" id="IPR050553">
    <property type="entry name" value="Thioredoxin_ResA/DsbE_sf"/>
</dbReference>
<dbReference type="GO" id="GO:0030313">
    <property type="term" value="C:cell envelope"/>
    <property type="evidence" value="ECO:0007669"/>
    <property type="project" value="UniProtKB-SubCell"/>
</dbReference>
<feature type="domain" description="Thioredoxin" evidence="6">
    <location>
        <begin position="22"/>
        <end position="162"/>
    </location>
</feature>
<comment type="subcellular location">
    <subcellularLocation>
        <location evidence="1">Cell envelope</location>
    </subcellularLocation>
</comment>
<reference evidence="7 8" key="1">
    <citation type="journal article" date="2012" name="J. Bacteriol.">
        <title>Draft Genome Sequence of Cecembia lonarensis Strain LW9T, Isolated from Lonar Lake, a Haloalkaline Lake in India.</title>
        <authorList>
            <person name="Shivaji S."/>
            <person name="Ara S."/>
            <person name="Singh A."/>
            <person name="Pinnaka A.K."/>
        </authorList>
    </citation>
    <scope>NUCLEOTIDE SEQUENCE [LARGE SCALE GENOMIC DNA]</scope>
    <source>
        <strain evidence="7 8">LW9</strain>
    </source>
</reference>
<dbReference type="Pfam" id="PF12543">
    <property type="entry name" value="DUF3738"/>
    <property type="match status" value="1"/>
</dbReference>
<organism evidence="7 8">
    <name type="scientific">Cecembia lonarensis (strain CCUG 58316 / KCTC 22772 / LW9)</name>
    <dbReference type="NCBI Taxonomy" id="1225176"/>
    <lineage>
        <taxon>Bacteria</taxon>
        <taxon>Pseudomonadati</taxon>
        <taxon>Bacteroidota</taxon>
        <taxon>Cytophagia</taxon>
        <taxon>Cytophagales</taxon>
        <taxon>Cyclobacteriaceae</taxon>
        <taxon>Cecembia</taxon>
    </lineage>
</organism>
<dbReference type="PANTHER" id="PTHR42852">
    <property type="entry name" value="THIOL:DISULFIDE INTERCHANGE PROTEIN DSBE"/>
    <property type="match status" value="1"/>
</dbReference>
<comment type="caution">
    <text evidence="7">The sequence shown here is derived from an EMBL/GenBank/DDBJ whole genome shotgun (WGS) entry which is preliminary data.</text>
</comment>
<dbReference type="InterPro" id="IPR013766">
    <property type="entry name" value="Thioredoxin_domain"/>
</dbReference>
<dbReference type="Gene3D" id="3.40.30.10">
    <property type="entry name" value="Glutaredoxin"/>
    <property type="match status" value="1"/>
</dbReference>
<protein>
    <submittedName>
        <fullName evidence="7">Thiol-disulfide oxidoreductase resA</fullName>
    </submittedName>
</protein>
<dbReference type="SUPFAM" id="SSF52833">
    <property type="entry name" value="Thioredoxin-like"/>
    <property type="match status" value="1"/>
</dbReference>
<dbReference type="AlphaFoldDB" id="K1KVM6"/>
<sequence>MKQLTVILLLLFSFKAFSQEDSKLDKKSPELTFENILNFEKNNAKLSDFKDKIVILDFWATWCAPCIKSFPQLEELQNKFGEELQIITITDDPEERINRFLEKREMNLPIVIDEKRELAKVFPHRAIPHTVVIDKSGVIKAITTSSEITEELIYKVLNNQEVNLKEKKDAIDFDPSIPLSGNENFTYQITITPFKDGYPSFVNTMGGEGPYNGRRIIATNLSARPLYEIAYQFPTGIRTIVEVSDKSKFEWNRQNAICFDLIVPEDLSENRFKIMKQHLDIYFGYQSIIEERIRPVKILKQIEGKKIEINVSKEGTDPFASYGGRGLSMKGSPIETLASFLESQIHKPVLNETDLSGLYDLEIPWYNENPEQIHDELRKIGLEMIDAERKIEVLVIKDK</sequence>